<proteinExistence type="predicted"/>
<accession>A0A162NCB7</accession>
<reference evidence="3" key="1">
    <citation type="submission" date="2015-06" db="EMBL/GenBank/DDBJ databases">
        <title>Expansion of signal transduction pathways in fungi by whole-genome duplication.</title>
        <authorList>
            <consortium name="DOE Joint Genome Institute"/>
            <person name="Corrochano L.M."/>
            <person name="Kuo A."/>
            <person name="Marcet-Houben M."/>
            <person name="Polaino S."/>
            <person name="Salamov A."/>
            <person name="Villalobos J.M."/>
            <person name="Alvarez M.I."/>
            <person name="Avalos J."/>
            <person name="Benito E.P."/>
            <person name="Benoit I."/>
            <person name="Burger G."/>
            <person name="Camino L.P."/>
            <person name="Canovas D."/>
            <person name="Cerda-Olmedo E."/>
            <person name="Cheng J.-F."/>
            <person name="Dominguez A."/>
            <person name="Elias M."/>
            <person name="Eslava A.P."/>
            <person name="Glaser F."/>
            <person name="Grimwood J."/>
            <person name="Gutierrez G."/>
            <person name="Heitman J."/>
            <person name="Henrissat B."/>
            <person name="Iturriaga E.A."/>
            <person name="Lang B.F."/>
            <person name="Lavin J.L."/>
            <person name="Lee S."/>
            <person name="Li W."/>
            <person name="Lindquist E."/>
            <person name="Lopez-Garcia S."/>
            <person name="Luque E.M."/>
            <person name="Marcos A.T."/>
            <person name="Martin J."/>
            <person name="McCluskey K."/>
            <person name="Medina H.R."/>
            <person name="Miralles-Duran A."/>
            <person name="Miyazaki A."/>
            <person name="Munoz-Torres E."/>
            <person name="Oguiza J.A."/>
            <person name="Ohm R."/>
            <person name="Olmedo M."/>
            <person name="Orejas M."/>
            <person name="Ortiz-Castellanos L."/>
            <person name="Pisabarro A.G."/>
            <person name="Rodriguez-Romero J."/>
            <person name="Ruiz-Herrera J."/>
            <person name="Ruiz-Vazquez R."/>
            <person name="Sanz C."/>
            <person name="Schackwitz W."/>
            <person name="Schmutz J."/>
            <person name="Shahriari M."/>
            <person name="Shelest E."/>
            <person name="Silva-Franco F."/>
            <person name="Soanes D."/>
            <person name="Syed K."/>
            <person name="Tagua V.G."/>
            <person name="Talbot N.J."/>
            <person name="Thon M."/>
            <person name="De vries R.P."/>
            <person name="Wiebenga A."/>
            <person name="Yadav J.S."/>
            <person name="Braun E.L."/>
            <person name="Baker S."/>
            <person name="Garre V."/>
            <person name="Horwitz B."/>
            <person name="Torres-Martinez S."/>
            <person name="Idnurm A."/>
            <person name="Herrera-Estrella A."/>
            <person name="Gabaldon T."/>
            <person name="Grigoriev I.V."/>
        </authorList>
    </citation>
    <scope>NUCLEOTIDE SEQUENCE [LARGE SCALE GENOMIC DNA]</scope>
    <source>
        <strain evidence="3">NRRL 1555(-)</strain>
    </source>
</reference>
<gene>
    <name evidence="2" type="ORF">PHYBLDRAFT_173905</name>
</gene>
<dbReference type="GeneID" id="28998035"/>
<dbReference type="VEuPathDB" id="FungiDB:PHYBLDRAFT_173905"/>
<evidence type="ECO:0000313" key="3">
    <source>
        <dbReference type="Proteomes" id="UP000077315"/>
    </source>
</evidence>
<feature type="region of interest" description="Disordered" evidence="1">
    <location>
        <begin position="257"/>
        <end position="277"/>
    </location>
</feature>
<name>A0A162NCB7_PHYB8</name>
<evidence type="ECO:0000256" key="1">
    <source>
        <dbReference type="SAM" id="MobiDB-lite"/>
    </source>
</evidence>
<dbReference type="AlphaFoldDB" id="A0A162NCB7"/>
<dbReference type="Proteomes" id="UP000077315">
    <property type="component" value="Unassembled WGS sequence"/>
</dbReference>
<dbReference type="RefSeq" id="XP_018286034.1">
    <property type="nucleotide sequence ID" value="XM_018437129.1"/>
</dbReference>
<evidence type="ECO:0000313" key="2">
    <source>
        <dbReference type="EMBL" id="OAD67994.1"/>
    </source>
</evidence>
<organism evidence="2 3">
    <name type="scientific">Phycomyces blakesleeanus (strain ATCC 8743b / DSM 1359 / FGSC 10004 / NBRC 33097 / NRRL 1555)</name>
    <dbReference type="NCBI Taxonomy" id="763407"/>
    <lineage>
        <taxon>Eukaryota</taxon>
        <taxon>Fungi</taxon>
        <taxon>Fungi incertae sedis</taxon>
        <taxon>Mucoromycota</taxon>
        <taxon>Mucoromycotina</taxon>
        <taxon>Mucoromycetes</taxon>
        <taxon>Mucorales</taxon>
        <taxon>Phycomycetaceae</taxon>
        <taxon>Phycomyces</taxon>
    </lineage>
</organism>
<sequence>MYNILLDSFQTMVNNRQSIAPAPSPEYTELLRRLTAMEESLKTMDSNIGIVIKGNKDSLEILDSVADASGELLAVIAPTTIPASASVPFAASSVGSTLDWYTTPSEAFFGISSAAPSVAPSVGPSVAPSVGPSVAPSVGPSVAPSVGPSVAPSVGPVVLTGANAGELSKQDRTRVLALIRGELKKHNFKSNKPELVAANDSKRSWDVNVDYRLPPNRQLMHDLHAYLAPKVVGTSVRQADISDCIYTNFCGTRRRVKESYEARKKTNSRSRKAGRETDHFDRRELTYHTFKAEIDMKVGKSCDGLLQKEAMSEGESEDDMPGVSSNRAIRTVRPSWRSDEYNHFLAVVDDFMRNRMDFNSRQMLKRSFGRDAVLAVPPRLTSLLPHWAFRDEFQ</sequence>
<protein>
    <submittedName>
        <fullName evidence="2">Uncharacterized protein</fullName>
    </submittedName>
</protein>
<dbReference type="InParanoid" id="A0A162NCB7"/>
<keyword evidence="3" id="KW-1185">Reference proteome</keyword>
<dbReference type="EMBL" id="KV440997">
    <property type="protein sequence ID" value="OAD67994.1"/>
    <property type="molecule type" value="Genomic_DNA"/>
</dbReference>